<organism evidence="14 15">
    <name type="scientific">Halorubrum ezzemoulense</name>
    <name type="common">Halorubrum chaoviator</name>
    <dbReference type="NCBI Taxonomy" id="337243"/>
    <lineage>
        <taxon>Archaea</taxon>
        <taxon>Methanobacteriati</taxon>
        <taxon>Methanobacteriota</taxon>
        <taxon>Stenosarchaea group</taxon>
        <taxon>Halobacteria</taxon>
        <taxon>Halobacteriales</taxon>
        <taxon>Haloferacaceae</taxon>
        <taxon>Halorubrum</taxon>
    </lineage>
</organism>
<evidence type="ECO:0000256" key="5">
    <source>
        <dbReference type="ARBA" id="ARBA00023002"/>
    </source>
</evidence>
<evidence type="ECO:0000256" key="12">
    <source>
        <dbReference type="SAM" id="MobiDB-lite"/>
    </source>
</evidence>
<keyword evidence="7" id="KW-0676">Redox-active center</keyword>
<evidence type="ECO:0000256" key="11">
    <source>
        <dbReference type="PIRSR" id="PIRSR000239-1"/>
    </source>
</evidence>
<dbReference type="InterPro" id="IPR013766">
    <property type="entry name" value="Thioredoxin_domain"/>
</dbReference>
<evidence type="ECO:0000256" key="6">
    <source>
        <dbReference type="ARBA" id="ARBA00023157"/>
    </source>
</evidence>
<evidence type="ECO:0000256" key="8">
    <source>
        <dbReference type="ARBA" id="ARBA00032824"/>
    </source>
</evidence>
<dbReference type="Gene3D" id="3.40.30.10">
    <property type="entry name" value="Glutaredoxin"/>
    <property type="match status" value="1"/>
</dbReference>
<dbReference type="EC" id="1.11.1.24" evidence="2"/>
<evidence type="ECO:0000256" key="4">
    <source>
        <dbReference type="ARBA" id="ARBA00022862"/>
    </source>
</evidence>
<keyword evidence="4" id="KW-0049">Antioxidant</keyword>
<comment type="similarity">
    <text evidence="9">Belongs to the peroxiredoxin family. BCP/PrxQ subfamily.</text>
</comment>
<dbReference type="InterPro" id="IPR036249">
    <property type="entry name" value="Thioredoxin-like_sf"/>
</dbReference>
<dbReference type="SUPFAM" id="SSF52833">
    <property type="entry name" value="Thioredoxin-like"/>
    <property type="match status" value="1"/>
</dbReference>
<evidence type="ECO:0000259" key="13">
    <source>
        <dbReference type="PROSITE" id="PS51352"/>
    </source>
</evidence>
<dbReference type="PIRSF" id="PIRSF000239">
    <property type="entry name" value="AHPC"/>
    <property type="match status" value="1"/>
</dbReference>
<dbReference type="PROSITE" id="PS51352">
    <property type="entry name" value="THIOREDOXIN_2"/>
    <property type="match status" value="1"/>
</dbReference>
<feature type="active site" description="Cysteine sulfenic acid (-SOH) intermediate; for peroxidase activity" evidence="11">
    <location>
        <position position="50"/>
    </location>
</feature>
<dbReference type="PANTHER" id="PTHR42801">
    <property type="entry name" value="THIOREDOXIN-DEPENDENT PEROXIDE REDUCTASE"/>
    <property type="match status" value="1"/>
</dbReference>
<evidence type="ECO:0000256" key="3">
    <source>
        <dbReference type="ARBA" id="ARBA00022559"/>
    </source>
</evidence>
<protein>
    <recommendedName>
        <fullName evidence="2">thioredoxin-dependent peroxiredoxin</fullName>
        <ecNumber evidence="2">1.11.1.24</ecNumber>
    </recommendedName>
    <alternativeName>
        <fullName evidence="8">Thioredoxin peroxidase</fullName>
    </alternativeName>
</protein>
<reference evidence="14 15" key="1">
    <citation type="journal article" date="2014" name="Front. Microbiol.">
        <title>Population and genomic analysis of the genus Halorubrum.</title>
        <authorList>
            <person name="Fullmer M.S."/>
            <person name="Soucy S.M."/>
            <person name="Swithers K.S."/>
            <person name="Makkay A.M."/>
            <person name="Wheeler R."/>
            <person name="Ventosa A."/>
            <person name="Gogarten J.P."/>
            <person name="Papke R.T."/>
        </authorList>
    </citation>
    <scope>NUCLEOTIDE SEQUENCE [LARGE SCALE GENOMIC DNA]</scope>
    <source>
        <strain evidence="14 15">Ga36</strain>
    </source>
</reference>
<dbReference type="GO" id="GO:0045454">
    <property type="term" value="P:cell redox homeostasis"/>
    <property type="evidence" value="ECO:0007669"/>
    <property type="project" value="TreeGrafter"/>
</dbReference>
<dbReference type="Proteomes" id="UP000215731">
    <property type="component" value="Unassembled WGS sequence"/>
</dbReference>
<evidence type="ECO:0000256" key="1">
    <source>
        <dbReference type="ARBA" id="ARBA00011245"/>
    </source>
</evidence>
<dbReference type="PANTHER" id="PTHR42801:SF22">
    <property type="entry name" value="PEROXIREDOXIN SLL0755-RELATED"/>
    <property type="match status" value="1"/>
</dbReference>
<evidence type="ECO:0000256" key="2">
    <source>
        <dbReference type="ARBA" id="ARBA00013017"/>
    </source>
</evidence>
<dbReference type="InterPro" id="IPR024706">
    <property type="entry name" value="Peroxiredoxin_AhpC-typ"/>
</dbReference>
<evidence type="ECO:0000313" key="14">
    <source>
        <dbReference type="EMBL" id="OYR64022.1"/>
    </source>
</evidence>
<proteinExistence type="inferred from homology"/>
<dbReference type="InterPro" id="IPR000866">
    <property type="entry name" value="AhpC/TSA"/>
</dbReference>
<comment type="subunit">
    <text evidence="1">Monomer.</text>
</comment>
<comment type="catalytic activity">
    <reaction evidence="10">
        <text>a hydroperoxide + [thioredoxin]-dithiol = an alcohol + [thioredoxin]-disulfide + H2O</text>
        <dbReference type="Rhea" id="RHEA:62620"/>
        <dbReference type="Rhea" id="RHEA-COMP:10698"/>
        <dbReference type="Rhea" id="RHEA-COMP:10700"/>
        <dbReference type="ChEBI" id="CHEBI:15377"/>
        <dbReference type="ChEBI" id="CHEBI:29950"/>
        <dbReference type="ChEBI" id="CHEBI:30879"/>
        <dbReference type="ChEBI" id="CHEBI:35924"/>
        <dbReference type="ChEBI" id="CHEBI:50058"/>
        <dbReference type="EC" id="1.11.1.24"/>
    </reaction>
</comment>
<keyword evidence="3" id="KW-0575">Peroxidase</keyword>
<sequence length="162" mass="17699">MVTTGDTVPSFELPGTGGPDDEVPAYRLDDALGDGPVVLAFYAFDFHPGCTKQVCSVRDLSWFDVDPNVTVFGISTDRVFSHRAFAERHDIDFPLLSDSDGSVAESYDVLRSELLGHKRVAKRALFLLDSAGTVRYRWVGEDPETVPDLTPLYEALGDLSGA</sequence>
<dbReference type="AlphaFoldDB" id="A0A256J6M9"/>
<keyword evidence="6" id="KW-1015">Disulfide bond</keyword>
<dbReference type="GO" id="GO:0008379">
    <property type="term" value="F:thioredoxin peroxidase activity"/>
    <property type="evidence" value="ECO:0007669"/>
    <property type="project" value="TreeGrafter"/>
</dbReference>
<feature type="domain" description="Thioredoxin" evidence="13">
    <location>
        <begin position="2"/>
        <end position="158"/>
    </location>
</feature>
<keyword evidence="5" id="KW-0560">Oxidoreductase</keyword>
<dbReference type="GO" id="GO:0005737">
    <property type="term" value="C:cytoplasm"/>
    <property type="evidence" value="ECO:0007669"/>
    <property type="project" value="TreeGrafter"/>
</dbReference>
<dbReference type="InterPro" id="IPR050924">
    <property type="entry name" value="Peroxiredoxin_BCP/PrxQ"/>
</dbReference>
<dbReference type="RefSeq" id="WP_094552790.1">
    <property type="nucleotide sequence ID" value="NZ_NHOZ01000056.1"/>
</dbReference>
<evidence type="ECO:0000256" key="9">
    <source>
        <dbReference type="ARBA" id="ARBA00038489"/>
    </source>
</evidence>
<feature type="region of interest" description="Disordered" evidence="12">
    <location>
        <begin position="1"/>
        <end position="22"/>
    </location>
</feature>
<dbReference type="GO" id="GO:0034599">
    <property type="term" value="P:cellular response to oxidative stress"/>
    <property type="evidence" value="ECO:0007669"/>
    <property type="project" value="TreeGrafter"/>
</dbReference>
<name>A0A256J6M9_HALEZ</name>
<gene>
    <name evidence="14" type="ORF">DJ80_06410</name>
</gene>
<evidence type="ECO:0000313" key="15">
    <source>
        <dbReference type="Proteomes" id="UP000215731"/>
    </source>
</evidence>
<evidence type="ECO:0000256" key="10">
    <source>
        <dbReference type="ARBA" id="ARBA00049091"/>
    </source>
</evidence>
<comment type="caution">
    <text evidence="14">The sequence shown here is derived from an EMBL/GenBank/DDBJ whole genome shotgun (WGS) entry which is preliminary data.</text>
</comment>
<dbReference type="Pfam" id="PF00578">
    <property type="entry name" value="AhpC-TSA"/>
    <property type="match status" value="1"/>
</dbReference>
<evidence type="ECO:0000256" key="7">
    <source>
        <dbReference type="ARBA" id="ARBA00023284"/>
    </source>
</evidence>
<dbReference type="EMBL" id="NHOZ01000056">
    <property type="protein sequence ID" value="OYR64022.1"/>
    <property type="molecule type" value="Genomic_DNA"/>
</dbReference>
<accession>A0A256J6M9</accession>